<feature type="region of interest" description="Disordered" evidence="1">
    <location>
        <begin position="87"/>
        <end position="121"/>
    </location>
</feature>
<feature type="compositionally biased region" description="Basic residues" evidence="1">
    <location>
        <begin position="111"/>
        <end position="121"/>
    </location>
</feature>
<dbReference type="AlphaFoldDB" id="A0A0F9T2Q9"/>
<comment type="caution">
    <text evidence="2">The sequence shown here is derived from an EMBL/GenBank/DDBJ whole genome shotgun (WGS) entry which is preliminary data.</text>
</comment>
<dbReference type="EMBL" id="LAZR01000432">
    <property type="protein sequence ID" value="KKN69122.1"/>
    <property type="molecule type" value="Genomic_DNA"/>
</dbReference>
<evidence type="ECO:0000256" key="1">
    <source>
        <dbReference type="SAM" id="MobiDB-lite"/>
    </source>
</evidence>
<sequence>MPHDPEMEDPIEDLEENPARVDFINATTPTKKRDWTTYEVPEHLNDILEEIPNCCPNPHVHVVSTAYGCCRIIGCKNCKIVWKNDFADGHDMDNHPPPVKLSHKEINQIRAVRRRRRKRQE</sequence>
<name>A0A0F9T2Q9_9ZZZZ</name>
<proteinExistence type="predicted"/>
<evidence type="ECO:0000313" key="2">
    <source>
        <dbReference type="EMBL" id="KKN69122.1"/>
    </source>
</evidence>
<organism evidence="2">
    <name type="scientific">marine sediment metagenome</name>
    <dbReference type="NCBI Taxonomy" id="412755"/>
    <lineage>
        <taxon>unclassified sequences</taxon>
        <taxon>metagenomes</taxon>
        <taxon>ecological metagenomes</taxon>
    </lineage>
</organism>
<reference evidence="2" key="1">
    <citation type="journal article" date="2015" name="Nature">
        <title>Complex archaea that bridge the gap between prokaryotes and eukaryotes.</title>
        <authorList>
            <person name="Spang A."/>
            <person name="Saw J.H."/>
            <person name="Jorgensen S.L."/>
            <person name="Zaremba-Niedzwiedzka K."/>
            <person name="Martijn J."/>
            <person name="Lind A.E."/>
            <person name="van Eijk R."/>
            <person name="Schleper C."/>
            <person name="Guy L."/>
            <person name="Ettema T.J."/>
        </authorList>
    </citation>
    <scope>NUCLEOTIDE SEQUENCE</scope>
</reference>
<gene>
    <name evidence="2" type="ORF">LCGC14_0444110</name>
</gene>
<protein>
    <submittedName>
        <fullName evidence="2">Uncharacterized protein</fullName>
    </submittedName>
</protein>
<accession>A0A0F9T2Q9</accession>